<dbReference type="Proteomes" id="UP000198970">
    <property type="component" value="Chromosome I"/>
</dbReference>
<gene>
    <name evidence="1" type="ORF">SAMN02745906_1481</name>
</gene>
<evidence type="ECO:0000313" key="1">
    <source>
        <dbReference type="EMBL" id="SET73308.1"/>
    </source>
</evidence>
<protein>
    <submittedName>
        <fullName evidence="1">Probable phosphoglycerate mutase</fullName>
    </submittedName>
</protein>
<dbReference type="SUPFAM" id="SSF53254">
    <property type="entry name" value="Phosphoglycerate mutase-like"/>
    <property type="match status" value="1"/>
</dbReference>
<evidence type="ECO:0000313" key="2">
    <source>
        <dbReference type="Proteomes" id="UP000198970"/>
    </source>
</evidence>
<keyword evidence="2" id="KW-1185">Reference proteome</keyword>
<sequence length="213" mass="24798">MKLYLIRHGRQCDKRCNVDVSLSEEGIHQAKLAGMRMKDWGIEMVYSSDMLRAKETAYYANQYWNVPHEIIPEFRELCFGDMEGLYGEEIEGRFREFKAKQDEMKEDIPYPGGESATELVRRAMPKLIEVAGRHKGSIAIATHGVWIRAVLCHILGMDMAKWRTMGVTFENGSITELHYRKEKGQFTLERFNDYAHLEPYQELLRSAWGVKEN</sequence>
<dbReference type="CDD" id="cd07067">
    <property type="entry name" value="HP_PGM_like"/>
    <property type="match status" value="1"/>
</dbReference>
<accession>A0ABY1C683</accession>
<dbReference type="Gene3D" id="3.40.50.1240">
    <property type="entry name" value="Phosphoglycerate mutase-like"/>
    <property type="match status" value="1"/>
</dbReference>
<proteinExistence type="predicted"/>
<reference evidence="1 2" key="1">
    <citation type="submission" date="2016-10" db="EMBL/GenBank/DDBJ databases">
        <authorList>
            <person name="Varghese N."/>
            <person name="Submissions S."/>
        </authorList>
    </citation>
    <scope>NUCLEOTIDE SEQUENCE [LARGE SCALE GENOMIC DNA]</scope>
    <source>
        <strain evidence="1 2">ATCC 19403</strain>
    </source>
</reference>
<dbReference type="InterPro" id="IPR013078">
    <property type="entry name" value="His_Pase_superF_clade-1"/>
</dbReference>
<dbReference type="InterPro" id="IPR029033">
    <property type="entry name" value="His_PPase_superfam"/>
</dbReference>
<dbReference type="PANTHER" id="PTHR48100:SF1">
    <property type="entry name" value="HISTIDINE PHOSPHATASE FAMILY PROTEIN-RELATED"/>
    <property type="match status" value="1"/>
</dbReference>
<dbReference type="SMART" id="SM00855">
    <property type="entry name" value="PGAM"/>
    <property type="match status" value="1"/>
</dbReference>
<dbReference type="PANTHER" id="PTHR48100">
    <property type="entry name" value="BROAD-SPECIFICITY PHOSPHATASE YOR283W-RELATED"/>
    <property type="match status" value="1"/>
</dbReference>
<name>A0ABY1C683_9FIRM</name>
<dbReference type="Pfam" id="PF00300">
    <property type="entry name" value="His_Phos_1"/>
    <property type="match status" value="1"/>
</dbReference>
<dbReference type="EMBL" id="LT630003">
    <property type="protein sequence ID" value="SET73308.1"/>
    <property type="molecule type" value="Genomic_DNA"/>
</dbReference>
<dbReference type="InterPro" id="IPR050275">
    <property type="entry name" value="PGM_Phosphatase"/>
</dbReference>
<dbReference type="RefSeq" id="WP_054791233.1">
    <property type="nucleotide sequence ID" value="NZ_LT630003.1"/>
</dbReference>
<organism evidence="1 2">
    <name type="scientific">Lacrimispora sphenoides JCM 1415</name>
    <dbReference type="NCBI Taxonomy" id="1297793"/>
    <lineage>
        <taxon>Bacteria</taxon>
        <taxon>Bacillati</taxon>
        <taxon>Bacillota</taxon>
        <taxon>Clostridia</taxon>
        <taxon>Lachnospirales</taxon>
        <taxon>Lachnospiraceae</taxon>
        <taxon>Lacrimispora</taxon>
    </lineage>
</organism>